<keyword evidence="2 5" id="KW-0812">Transmembrane</keyword>
<evidence type="ECO:0000256" key="2">
    <source>
        <dbReference type="ARBA" id="ARBA00022692"/>
    </source>
</evidence>
<evidence type="ECO:0000313" key="7">
    <source>
        <dbReference type="Proteomes" id="UP000451565"/>
    </source>
</evidence>
<dbReference type="GO" id="GO:0016020">
    <property type="term" value="C:membrane"/>
    <property type="evidence" value="ECO:0007669"/>
    <property type="project" value="UniProtKB-SubCell"/>
</dbReference>
<evidence type="ECO:0000256" key="4">
    <source>
        <dbReference type="ARBA" id="ARBA00023136"/>
    </source>
</evidence>
<dbReference type="PIRSF" id="PIRSF015380">
    <property type="entry name" value="Site-sp_rcmb"/>
    <property type="match status" value="1"/>
</dbReference>
<evidence type="ECO:0000313" key="6">
    <source>
        <dbReference type="EMBL" id="MQR01475.1"/>
    </source>
</evidence>
<comment type="caution">
    <text evidence="6">The sequence shown here is derived from an EMBL/GenBank/DDBJ whole genome shotgun (WGS) entry which is preliminary data.</text>
</comment>
<dbReference type="InterPro" id="IPR023271">
    <property type="entry name" value="Aquaporin-like"/>
</dbReference>
<feature type="transmembrane region" description="Helical" evidence="5">
    <location>
        <begin position="598"/>
        <end position="618"/>
    </location>
</feature>
<comment type="subcellular location">
    <subcellularLocation>
        <location evidence="1">Membrane</location>
        <topology evidence="1">Multi-pass membrane protein</topology>
    </subcellularLocation>
</comment>
<dbReference type="AlphaFoldDB" id="A0A843YPP9"/>
<sequence length="717" mass="80044">MLSTLKIIAENPNSDDISHLTALVDALRAKRHESATENVRMLTQLLQGNLEQACALRHYVLRLYARRRQSSLYTDIGILPNAGFFTELFQRIAYRILPPALDDTYLRDCLDLVLPEKDDYVWIDAAQKDEWLNLIETLANAAPSSENEAPISLSGESLENNDDSAPNAAALAVSNAIKAEASDARDRSKTKLELLEAIQTLSYRISAMGLEPSLIRLYPQIEDFESPFLMQNVELHLYLASYLRSLEETAADSPPQAPIEDTKHLQVMLDQCDDIVAKIRKNALKRGTSVSLTYLLVRLDQSIGRLRKLLVLIDISLDAETENEAAAHPKRLAALTLAQELIAAHNRKYVIRELFADNINLLARNVTENASRTGEHYIAETRSEYGAMFRSAAGAGFIIGFMAMFKILYSYLRAAPLVEAFLFSMNYSLGFMLIHVLHFTVATKQPAMTASRIAAGLHSKDGRNIDLDSLVDLMVKVFRTQFIAVAGNLLLAFPVAYLIGEGYLYFFGHNLVTPDKAQHLLHDLDPIRSLAFFHAAIAGVCLFLAGLISGYYDNRALYTNMAKRVERAAWLRSMLGAERLSRFGNYLERNLGGLMGNFYFGILLGTIGTIGFLIGLPIDIRHITFSSANFSFALIGLDNHIDLSTAVRSIIGVFGIGMINLWVSFSLALFVALRSRQVRFRQGLALSKAVWKRFLKRPIDFFVPPRSAKLANEDEQV</sequence>
<reference evidence="6 7" key="1">
    <citation type="submission" date="2019-10" db="EMBL/GenBank/DDBJ databases">
        <title>Glaciimonas soli sp. nov., a psychrophilic bacterium isolated from the forest soil of a high elevation mountain in Taiwan.</title>
        <authorList>
            <person name="Wang L.-T."/>
            <person name="Shieh W.Y."/>
        </authorList>
    </citation>
    <scope>NUCLEOTIDE SEQUENCE [LARGE SCALE GENOMIC DNA]</scope>
    <source>
        <strain evidence="6 7">GS1</strain>
    </source>
</reference>
<organism evidence="6 7">
    <name type="scientific">Glaciimonas soli</name>
    <dbReference type="NCBI Taxonomy" id="2590999"/>
    <lineage>
        <taxon>Bacteria</taxon>
        <taxon>Pseudomonadati</taxon>
        <taxon>Pseudomonadota</taxon>
        <taxon>Betaproteobacteria</taxon>
        <taxon>Burkholderiales</taxon>
        <taxon>Oxalobacteraceae</taxon>
        <taxon>Glaciimonas</taxon>
    </lineage>
</organism>
<feature type="transmembrane region" description="Helical" evidence="5">
    <location>
        <begin position="392"/>
        <end position="412"/>
    </location>
</feature>
<dbReference type="Pfam" id="PF10136">
    <property type="entry name" value="SpecificRecomb"/>
    <property type="match status" value="1"/>
</dbReference>
<dbReference type="Gene3D" id="1.20.1080.10">
    <property type="entry name" value="Glycerol uptake facilitator protein"/>
    <property type="match status" value="1"/>
</dbReference>
<feature type="transmembrane region" description="Helical" evidence="5">
    <location>
        <begin position="424"/>
        <end position="442"/>
    </location>
</feature>
<feature type="transmembrane region" description="Helical" evidence="5">
    <location>
        <begin position="650"/>
        <end position="673"/>
    </location>
</feature>
<gene>
    <name evidence="6" type="ORF">GEV47_12400</name>
</gene>
<keyword evidence="4 5" id="KW-0472">Membrane</keyword>
<feature type="transmembrane region" description="Helical" evidence="5">
    <location>
        <begin position="482"/>
        <end position="507"/>
    </location>
</feature>
<feature type="transmembrane region" description="Helical" evidence="5">
    <location>
        <begin position="527"/>
        <end position="552"/>
    </location>
</feature>
<protein>
    <submittedName>
        <fullName evidence="6">Recombinase</fullName>
    </submittedName>
</protein>
<evidence type="ECO:0000256" key="1">
    <source>
        <dbReference type="ARBA" id="ARBA00004141"/>
    </source>
</evidence>
<dbReference type="OrthoDB" id="5688397at2"/>
<name>A0A843YPP9_9BURK</name>
<evidence type="ECO:0000256" key="5">
    <source>
        <dbReference type="SAM" id="Phobius"/>
    </source>
</evidence>
<keyword evidence="3 5" id="KW-1133">Transmembrane helix</keyword>
<accession>A0A843YPP9</accession>
<proteinExistence type="predicted"/>
<dbReference type="Proteomes" id="UP000451565">
    <property type="component" value="Unassembled WGS sequence"/>
</dbReference>
<dbReference type="EMBL" id="WINI01000007">
    <property type="protein sequence ID" value="MQR01475.1"/>
    <property type="molecule type" value="Genomic_DNA"/>
</dbReference>
<dbReference type="InterPro" id="IPR011385">
    <property type="entry name" value="Site-sp_rcmbase"/>
</dbReference>
<dbReference type="RefSeq" id="WP_153235103.1">
    <property type="nucleotide sequence ID" value="NZ_WINI01000007.1"/>
</dbReference>
<keyword evidence="7" id="KW-1185">Reference proteome</keyword>
<evidence type="ECO:0000256" key="3">
    <source>
        <dbReference type="ARBA" id="ARBA00022989"/>
    </source>
</evidence>